<name>A0A3M3RU69_9PSED</name>
<protein>
    <submittedName>
        <fullName evidence="1">Uncharacterized protein</fullName>
    </submittedName>
</protein>
<sequence length="66" mass="7086">MLTLPSLIAHPHGAAVGLRTPWISASETSGNTAPLQLPPENATLPRRRTSLVAGLEPKPLWPIFTH</sequence>
<evidence type="ECO:0000313" key="2">
    <source>
        <dbReference type="Proteomes" id="UP000278062"/>
    </source>
</evidence>
<gene>
    <name evidence="1" type="ORF">ALQ49_05209</name>
</gene>
<dbReference type="AlphaFoldDB" id="A0A3M3RU69"/>
<evidence type="ECO:0000313" key="1">
    <source>
        <dbReference type="EMBL" id="RMN99952.1"/>
    </source>
</evidence>
<comment type="caution">
    <text evidence="1">The sequence shown here is derived from an EMBL/GenBank/DDBJ whole genome shotgun (WGS) entry which is preliminary data.</text>
</comment>
<dbReference type="EMBL" id="RBPL01000042">
    <property type="protein sequence ID" value="RMN99952.1"/>
    <property type="molecule type" value="Genomic_DNA"/>
</dbReference>
<dbReference type="Proteomes" id="UP000278062">
    <property type="component" value="Unassembled WGS sequence"/>
</dbReference>
<proteinExistence type="predicted"/>
<reference evidence="1 2" key="1">
    <citation type="submission" date="2018-08" db="EMBL/GenBank/DDBJ databases">
        <title>Recombination of ecologically and evolutionarily significant loci maintains genetic cohesion in the Pseudomonas syringae species complex.</title>
        <authorList>
            <person name="Dillon M."/>
            <person name="Thakur S."/>
            <person name="Almeida R.N.D."/>
            <person name="Weir B.S."/>
            <person name="Guttman D.S."/>
        </authorList>
    </citation>
    <scope>NUCLEOTIDE SEQUENCE [LARGE SCALE GENOMIC DNA]</scope>
    <source>
        <strain evidence="1 2">1089_5</strain>
    </source>
</reference>
<organism evidence="1 2">
    <name type="scientific">Pseudomonas syringae pv. apii</name>
    <dbReference type="NCBI Taxonomy" id="81036"/>
    <lineage>
        <taxon>Bacteria</taxon>
        <taxon>Pseudomonadati</taxon>
        <taxon>Pseudomonadota</taxon>
        <taxon>Gammaproteobacteria</taxon>
        <taxon>Pseudomonadales</taxon>
        <taxon>Pseudomonadaceae</taxon>
        <taxon>Pseudomonas</taxon>
    </lineage>
</organism>
<accession>A0A3M3RU69</accession>